<gene>
    <name evidence="1" type="ORF">JNB62_05580</name>
</gene>
<dbReference type="EMBL" id="JAEUAW010000003">
    <property type="protein sequence ID" value="MBW9093147.1"/>
    <property type="molecule type" value="Genomic_DNA"/>
</dbReference>
<name>A0ABS7HLP4_9MICO</name>
<dbReference type="RefSeq" id="WP_220299869.1">
    <property type="nucleotide sequence ID" value="NZ_JAEUAW010000003.1"/>
</dbReference>
<comment type="caution">
    <text evidence="1">The sequence shown here is derived from an EMBL/GenBank/DDBJ whole genome shotgun (WGS) entry which is preliminary data.</text>
</comment>
<organism evidence="1 2">
    <name type="scientific">Microbacterium jejuense</name>
    <dbReference type="NCBI Taxonomy" id="1263637"/>
    <lineage>
        <taxon>Bacteria</taxon>
        <taxon>Bacillati</taxon>
        <taxon>Actinomycetota</taxon>
        <taxon>Actinomycetes</taxon>
        <taxon>Micrococcales</taxon>
        <taxon>Microbacteriaceae</taxon>
        <taxon>Microbacterium</taxon>
    </lineage>
</organism>
<accession>A0ABS7HLP4</accession>
<evidence type="ECO:0000313" key="2">
    <source>
        <dbReference type="Proteomes" id="UP001196843"/>
    </source>
</evidence>
<reference evidence="1 2" key="1">
    <citation type="journal article" date="2021" name="MBio">
        <title>Poor Competitiveness of Bradyrhizobium in Pigeon Pea Root Colonization in Indian Soils.</title>
        <authorList>
            <person name="Chalasani D."/>
            <person name="Basu A."/>
            <person name="Pullabhotla S.V.S.R.N."/>
            <person name="Jorrin B."/>
            <person name="Neal A.L."/>
            <person name="Poole P.S."/>
            <person name="Podile A.R."/>
            <person name="Tkacz A."/>
        </authorList>
    </citation>
    <scope>NUCLEOTIDE SEQUENCE [LARGE SCALE GENOMIC DNA]</scope>
    <source>
        <strain evidence="1 2">HU14</strain>
    </source>
</reference>
<protein>
    <submittedName>
        <fullName evidence="1">Uncharacterized protein</fullName>
    </submittedName>
</protein>
<keyword evidence="2" id="KW-1185">Reference proteome</keyword>
<evidence type="ECO:0000313" key="1">
    <source>
        <dbReference type="EMBL" id="MBW9093147.1"/>
    </source>
</evidence>
<proteinExistence type="predicted"/>
<sequence length="103" mass="11693">MTITSKATDRPVVSLDVARAVLWHFGDTNLGQEPGHFTSRLLMLASAADEDNLAKLRAEWPELIYAWESVARKPWGLDWLRGIAKDYLDARELGLDFFMVEES</sequence>
<dbReference type="Proteomes" id="UP001196843">
    <property type="component" value="Unassembled WGS sequence"/>
</dbReference>